<dbReference type="GO" id="GO:0003993">
    <property type="term" value="F:acid phosphatase activity"/>
    <property type="evidence" value="ECO:0007669"/>
    <property type="project" value="UniProtKB-EC"/>
</dbReference>
<dbReference type="InterPro" id="IPR008963">
    <property type="entry name" value="Purple_acid_Pase-like_N"/>
</dbReference>
<dbReference type="Pfam" id="PF16656">
    <property type="entry name" value="Pur_ac_phosph_N"/>
    <property type="match status" value="1"/>
</dbReference>
<evidence type="ECO:0000259" key="5">
    <source>
        <dbReference type="Pfam" id="PF14008"/>
    </source>
</evidence>
<dbReference type="InterPro" id="IPR029052">
    <property type="entry name" value="Metallo-depent_PP-like"/>
</dbReference>
<dbReference type="EC" id="3.1.3.2" evidence="3"/>
<organism evidence="7 8">
    <name type="scientific">Mytilus galloprovincialis</name>
    <name type="common">Mediterranean mussel</name>
    <dbReference type="NCBI Taxonomy" id="29158"/>
    <lineage>
        <taxon>Eukaryota</taxon>
        <taxon>Metazoa</taxon>
        <taxon>Spiralia</taxon>
        <taxon>Lophotrochozoa</taxon>
        <taxon>Mollusca</taxon>
        <taxon>Bivalvia</taxon>
        <taxon>Autobranchia</taxon>
        <taxon>Pteriomorphia</taxon>
        <taxon>Mytilida</taxon>
        <taxon>Mytiloidea</taxon>
        <taxon>Mytilidae</taxon>
        <taxon>Mytilinae</taxon>
        <taxon>Mytilus</taxon>
    </lineage>
</organism>
<dbReference type="Gene3D" id="3.60.21.10">
    <property type="match status" value="1"/>
</dbReference>
<keyword evidence="2" id="KW-0325">Glycoprotein</keyword>
<feature type="domain" description="Calcineurin-like phosphoesterase" evidence="4">
    <location>
        <begin position="139"/>
        <end position="346"/>
    </location>
</feature>
<dbReference type="OrthoDB" id="45007at2759"/>
<dbReference type="PANTHER" id="PTHR45867:SF3">
    <property type="entry name" value="ACID PHOSPHATASE TYPE 7"/>
    <property type="match status" value="1"/>
</dbReference>
<comment type="similarity">
    <text evidence="3">Belongs to the metallophosphoesterase superfamily. Purple acid phosphatase family.</text>
</comment>
<comment type="catalytic activity">
    <reaction evidence="3">
        <text>a phosphate monoester + H2O = an alcohol + phosphate</text>
        <dbReference type="Rhea" id="RHEA:15017"/>
        <dbReference type="ChEBI" id="CHEBI:15377"/>
        <dbReference type="ChEBI" id="CHEBI:30879"/>
        <dbReference type="ChEBI" id="CHEBI:43474"/>
        <dbReference type="ChEBI" id="CHEBI:67140"/>
        <dbReference type="EC" id="3.1.3.2"/>
    </reaction>
</comment>
<keyword evidence="8" id="KW-1185">Reference proteome</keyword>
<dbReference type="Pfam" id="PF00149">
    <property type="entry name" value="Metallophos"/>
    <property type="match status" value="1"/>
</dbReference>
<sequence>MKNVILFQIFTVLLALINAWEIENVLVSSIKVKDFKQPEQIHISFGDVPTKMLVTWSTMNVTQNATCLYGIQTTNMIAKGYTRKFVDGGPQQHTQFIHRVTLINLKPGTRYVYSCGNGVLMSEQLTFVSMKDGSDWSPRIALFGDLGFVNPQSVPRLINETKKGMYDAIFHVGDFGYDLDAQNGHIGDEFLNLVQPIAGQVPYMTCPGNHESAYNFSNYKNRFTMPGDEDMDKMFYSFNIGPAHIISISTEYYFFWYYGIMQVPKQYEWLENDLKEAAKPENRAKRPWIITMGHRPMYCSNNDKDDCTHHESLIRVGVPYLHFFGLEKLFHQYGVDVMVWAHEHSYERLWPVYDRKVMNGSRDEPYTNPKAPVHFVTGSAGCQERHDPFKNQTIPEWSAVRSLDYGYSRMQIMNSSHLYWEQVSDDKDGAVIDKVMIIKDKHGPYQ</sequence>
<dbReference type="InterPro" id="IPR025733">
    <property type="entry name" value="PAPs_C"/>
</dbReference>
<dbReference type="Gene3D" id="2.60.40.380">
    <property type="entry name" value="Purple acid phosphatase-like, N-terminal"/>
    <property type="match status" value="1"/>
</dbReference>
<dbReference type="PANTHER" id="PTHR45867">
    <property type="entry name" value="PURPLE ACID PHOSPHATASE"/>
    <property type="match status" value="1"/>
</dbReference>
<evidence type="ECO:0000256" key="3">
    <source>
        <dbReference type="RuleBase" id="RU361203"/>
    </source>
</evidence>
<protein>
    <recommendedName>
        <fullName evidence="3">Purple acid phosphatase</fullName>
        <ecNumber evidence="3">3.1.3.2</ecNumber>
    </recommendedName>
</protein>
<keyword evidence="1 3" id="KW-0732">Signal</keyword>
<feature type="domain" description="Purple acid phosphatase C-terminal" evidence="5">
    <location>
        <begin position="371"/>
        <end position="434"/>
    </location>
</feature>
<dbReference type="InterPro" id="IPR004843">
    <property type="entry name" value="Calcineurin-like_PHP"/>
</dbReference>
<evidence type="ECO:0000259" key="6">
    <source>
        <dbReference type="Pfam" id="PF16656"/>
    </source>
</evidence>
<proteinExistence type="inferred from homology"/>
<dbReference type="SUPFAM" id="SSF49363">
    <property type="entry name" value="Purple acid phosphatase, N-terminal domain"/>
    <property type="match status" value="1"/>
</dbReference>
<dbReference type="Proteomes" id="UP000596742">
    <property type="component" value="Unassembled WGS sequence"/>
</dbReference>
<dbReference type="InterPro" id="IPR015914">
    <property type="entry name" value="PAPs_N"/>
</dbReference>
<gene>
    <name evidence="7" type="ORF">MGAL_10B050541</name>
</gene>
<name>A0A8B6CEP5_MYTGA</name>
<dbReference type="InterPro" id="IPR041792">
    <property type="entry name" value="MPP_PAP"/>
</dbReference>
<accession>A0A8B6CEP5</accession>
<evidence type="ECO:0000313" key="8">
    <source>
        <dbReference type="Proteomes" id="UP000596742"/>
    </source>
</evidence>
<feature type="signal peptide" evidence="3">
    <location>
        <begin position="1"/>
        <end position="19"/>
    </location>
</feature>
<keyword evidence="3" id="KW-0378">Hydrolase</keyword>
<dbReference type="SUPFAM" id="SSF56300">
    <property type="entry name" value="Metallo-dependent phosphatases"/>
    <property type="match status" value="1"/>
</dbReference>
<dbReference type="GO" id="GO:0046872">
    <property type="term" value="F:metal ion binding"/>
    <property type="evidence" value="ECO:0007669"/>
    <property type="project" value="InterPro"/>
</dbReference>
<dbReference type="Pfam" id="PF14008">
    <property type="entry name" value="Metallophos_C"/>
    <property type="match status" value="1"/>
</dbReference>
<evidence type="ECO:0000256" key="2">
    <source>
        <dbReference type="ARBA" id="ARBA00023180"/>
    </source>
</evidence>
<feature type="chain" id="PRO_5033098929" description="Purple acid phosphatase" evidence="3">
    <location>
        <begin position="20"/>
        <end position="446"/>
    </location>
</feature>
<evidence type="ECO:0000313" key="7">
    <source>
        <dbReference type="EMBL" id="VDI03344.1"/>
    </source>
</evidence>
<reference evidence="7" key="1">
    <citation type="submission" date="2018-11" db="EMBL/GenBank/DDBJ databases">
        <authorList>
            <person name="Alioto T."/>
            <person name="Alioto T."/>
        </authorList>
    </citation>
    <scope>NUCLEOTIDE SEQUENCE</scope>
</reference>
<dbReference type="CDD" id="cd00839">
    <property type="entry name" value="MPP_PAPs"/>
    <property type="match status" value="1"/>
</dbReference>
<comment type="caution">
    <text evidence="7">The sequence shown here is derived from an EMBL/GenBank/DDBJ whole genome shotgun (WGS) entry which is preliminary data.</text>
</comment>
<dbReference type="EMBL" id="UYJE01001584">
    <property type="protein sequence ID" value="VDI03344.1"/>
    <property type="molecule type" value="Genomic_DNA"/>
</dbReference>
<evidence type="ECO:0000259" key="4">
    <source>
        <dbReference type="Pfam" id="PF00149"/>
    </source>
</evidence>
<feature type="domain" description="Purple acid phosphatase N-terminal" evidence="6">
    <location>
        <begin position="38"/>
        <end position="127"/>
    </location>
</feature>
<evidence type="ECO:0000256" key="1">
    <source>
        <dbReference type="ARBA" id="ARBA00022729"/>
    </source>
</evidence>
<dbReference type="AlphaFoldDB" id="A0A8B6CEP5"/>